<organism evidence="1 2">
    <name type="scientific">Massilia violaceinigra</name>
    <dbReference type="NCBI Taxonomy" id="2045208"/>
    <lineage>
        <taxon>Bacteria</taxon>
        <taxon>Pseudomonadati</taxon>
        <taxon>Pseudomonadota</taxon>
        <taxon>Betaproteobacteria</taxon>
        <taxon>Burkholderiales</taxon>
        <taxon>Oxalobacteraceae</taxon>
        <taxon>Telluria group</taxon>
        <taxon>Massilia</taxon>
    </lineage>
</organism>
<evidence type="ECO:0000313" key="2">
    <source>
        <dbReference type="Proteomes" id="UP000229897"/>
    </source>
</evidence>
<dbReference type="AlphaFoldDB" id="A0A2D2DPA6"/>
<dbReference type="KEGG" id="mass:CR152_21470"/>
<keyword evidence="2" id="KW-1185">Reference proteome</keyword>
<gene>
    <name evidence="1" type="ORF">CR152_21470</name>
</gene>
<reference evidence="1" key="1">
    <citation type="submission" date="2017-10" db="EMBL/GenBank/DDBJ databases">
        <title>Massilia psychrophilum sp. nov., a novel purple-pigmented bacterium isolated from Tianshan glacier, Xinjiang Municipality, China.</title>
        <authorList>
            <person name="Wang H."/>
        </authorList>
    </citation>
    <scope>NUCLEOTIDE SEQUENCE [LARGE SCALE GENOMIC DNA]</scope>
    <source>
        <strain evidence="1">B2</strain>
    </source>
</reference>
<sequence>MALAQDATSAANAAQSENIDLSGDDKANPATKALRTTLGHQGAYLVRGDKEVVNNRSWFRLEYSKFFLDSFYVQLDSKLNGFWKKDHRARADKRSTLFETTTPEAFLQYSAAGGQTSVKVGIQKIIWGESEAGAITDEVSPRNYSELFLVPLEESRIGQMMVSVDHFTSYGDLSLFYVPKPKFNKYAAPRSAYDTYPFNGTVSITDEKTDAKDREFGMRWKKTFGKSDISFMAASLIDNNYGVRVSGMNAAGDMELVRSKQRTRLAGVTFNYTRGHFLVKGEVGYKTPKDFADMNGQLMDRDMVDSSLGVTYALGQSNTIGLEAVNSHVRAWNDRIMGIPKNGNSLVLNANFLFLNDNLSVNWLTIRSRPYSSIQSSLRTSYKWNDNTTFSIDAHLIDAQHPKSQLVTFRQRDQIVFRVQYQF</sequence>
<dbReference type="SUPFAM" id="SSF56935">
    <property type="entry name" value="Porins"/>
    <property type="match status" value="1"/>
</dbReference>
<evidence type="ECO:0000313" key="1">
    <source>
        <dbReference type="EMBL" id="ATQ76799.1"/>
    </source>
</evidence>
<name>A0A2D2DPA6_9BURK</name>
<protein>
    <recommendedName>
        <fullName evidence="3">Porin</fullName>
    </recommendedName>
</protein>
<dbReference type="Proteomes" id="UP000229897">
    <property type="component" value="Chromosome"/>
</dbReference>
<dbReference type="Pfam" id="PF06980">
    <property type="entry name" value="DUF1302"/>
    <property type="match status" value="1"/>
</dbReference>
<dbReference type="InterPro" id="IPR010727">
    <property type="entry name" value="DUF1302"/>
</dbReference>
<proteinExistence type="predicted"/>
<dbReference type="EMBL" id="CP024608">
    <property type="protein sequence ID" value="ATQ76799.1"/>
    <property type="molecule type" value="Genomic_DNA"/>
</dbReference>
<evidence type="ECO:0008006" key="3">
    <source>
        <dbReference type="Google" id="ProtNLM"/>
    </source>
</evidence>
<accession>A0A2D2DPA6</accession>